<feature type="compositionally biased region" description="Polar residues" evidence="1">
    <location>
        <begin position="206"/>
        <end position="219"/>
    </location>
</feature>
<feature type="region of interest" description="Disordered" evidence="1">
    <location>
        <begin position="193"/>
        <end position="234"/>
    </location>
</feature>
<gene>
    <name evidence="2" type="ORF">CMN54_00110</name>
</gene>
<reference evidence="3" key="1">
    <citation type="submission" date="2017-09" db="EMBL/GenBank/DDBJ databases">
        <title>The Reconstruction of 2,631 Draft Metagenome-Assembled Genomes from the Global Oceans.</title>
        <authorList>
            <person name="Tully B.J."/>
            <person name="Graham E.D."/>
            <person name="Heidelberg J.F."/>
        </authorList>
    </citation>
    <scope>NUCLEOTIDE SEQUENCE [LARGE SCALE GENOMIC DNA]</scope>
</reference>
<protein>
    <submittedName>
        <fullName evidence="2">Uncharacterized protein</fullName>
    </submittedName>
</protein>
<name>A0A2D6YFA2_9DELT</name>
<dbReference type="EMBL" id="NZEX01000002">
    <property type="protein sequence ID" value="MAH61859.1"/>
    <property type="molecule type" value="Genomic_DNA"/>
</dbReference>
<comment type="caution">
    <text evidence="2">The sequence shown here is derived from an EMBL/GenBank/DDBJ whole genome shotgun (WGS) entry which is preliminary data.</text>
</comment>
<dbReference type="Proteomes" id="UP000226525">
    <property type="component" value="Unassembled WGS sequence"/>
</dbReference>
<evidence type="ECO:0000313" key="2">
    <source>
        <dbReference type="EMBL" id="MAH61859.1"/>
    </source>
</evidence>
<evidence type="ECO:0000313" key="3">
    <source>
        <dbReference type="Proteomes" id="UP000226525"/>
    </source>
</evidence>
<sequence>MLKLLSKHVFLVGIFLILTIHTASAQLLGLALSLGNTLAGYIFDIYLRTENTLDIDGAPDWYSRNDDAEWDCAFSYAPGSLASVEKAKTEATKNLVAQQEQYVQSAIRDEVQRRKPRDEKERQLVEQFRNDPELKNFVTGQRQFLKITYDEDVRAAFVKACLSREIVVAYQKERIQKITTELSKNRAESAFGELEAHLDQPELDLNTPTEFDSAASKSKNAFEELDQEISLPND</sequence>
<accession>A0A2D6YFA2</accession>
<dbReference type="AlphaFoldDB" id="A0A2D6YFA2"/>
<proteinExistence type="predicted"/>
<organism evidence="2 3">
    <name type="scientific">SAR324 cluster bacterium</name>
    <dbReference type="NCBI Taxonomy" id="2024889"/>
    <lineage>
        <taxon>Bacteria</taxon>
        <taxon>Deltaproteobacteria</taxon>
        <taxon>SAR324 cluster</taxon>
    </lineage>
</organism>
<evidence type="ECO:0000256" key="1">
    <source>
        <dbReference type="SAM" id="MobiDB-lite"/>
    </source>
</evidence>